<comment type="caution">
    <text evidence="1">The sequence shown here is derived from an EMBL/GenBank/DDBJ whole genome shotgun (WGS) entry which is preliminary data.</text>
</comment>
<organism evidence="1 2">
    <name type="scientific">Thermovibrio guaymasensis</name>
    <dbReference type="NCBI Taxonomy" id="240167"/>
    <lineage>
        <taxon>Bacteria</taxon>
        <taxon>Pseudomonadati</taxon>
        <taxon>Aquificota</taxon>
        <taxon>Aquificia</taxon>
        <taxon>Desulfurobacteriales</taxon>
        <taxon>Desulfurobacteriaceae</taxon>
        <taxon>Thermovibrio</taxon>
    </lineage>
</organism>
<sequence>MARKEIVTGNELLFSYQRGKKVYLCSSQTFYSEVAGAYLLYPPLYSELDEYVKVSDSYLWSIANLMAEGLAGRDVKVELLKAVEEINRLFEKGRGVLPSKRSFSSFKWSPFPSREVNIPSTGKGGFLHFIKEGGKRAFSVFLYVPEAGPTSWYESKKRLYSRLLPLLPEGMKKEIDYLLSKCSDSLFGPVAGYFLRHGEPLDWKFYSRTKDGVYRIYTLYPKNLKSRKRYSKEKVKERALEILKGSLEYQSVSRNQKLKEVVEREFEELYNAFSRLLELTWDFHKNYSKHLLKALDLEFNEIKVINYSQESRKKVPFSVSGSRVEIEKAKILHFGKGGKVVNLLKRKLGEFGVEASSVSLDFIPIFEKGAVVRFKGDKILFRPGFFYLSLGLALALAKFGKEGEAIFFQFHEGKEGSPWWDIKNLFLDLTKRIYNYGTSYPNQGFTDELYPTLKKYASYVVPYALNSAVKSGKKIEVLFDVKGGDFKVQGHLIREFSSGYLVPSCAVEELGVEPLTLKHRLFKVYEYTIESSYEGVKTKIKFLGRVMRLAGGEEAKVGNLPAKLINPIILTSDKLTSPEKIKDTVLQAFHSSGFEGELLIVQTNPDYPITHFIKRGVLKKAFILLKSEGGTHTKVIEDVMGDEANKRHFWTLFAPLPPTAKKLLKDEGFVTSHGITYLPFLSGELWTEGAPYLKFLFLTYGIFQSDLSNDFAKEKEYLKDSGGLSVVRKGSTFKFPKNGLIIEGASRIASVLCI</sequence>
<protein>
    <submittedName>
        <fullName evidence="1">Uncharacterized protein</fullName>
    </submittedName>
</protein>
<keyword evidence="2" id="KW-1185">Reference proteome</keyword>
<name>A0A420W966_9BACT</name>
<reference evidence="1 2" key="1">
    <citation type="submission" date="2018-10" db="EMBL/GenBank/DDBJ databases">
        <title>Genomic Encyclopedia of Type Strains, Phase IV (KMG-IV): sequencing the most valuable type-strain genomes for metagenomic binning, comparative biology and taxonomic classification.</title>
        <authorList>
            <person name="Goeker M."/>
        </authorList>
    </citation>
    <scope>NUCLEOTIDE SEQUENCE [LARGE SCALE GENOMIC DNA]</scope>
    <source>
        <strain evidence="1 2">DSM 15521</strain>
    </source>
</reference>
<proteinExistence type="predicted"/>
<evidence type="ECO:0000313" key="1">
    <source>
        <dbReference type="EMBL" id="RKQ63798.1"/>
    </source>
</evidence>
<gene>
    <name evidence="1" type="ORF">C7457_0681</name>
</gene>
<dbReference type="EMBL" id="RBIE01000001">
    <property type="protein sequence ID" value="RKQ63798.1"/>
    <property type="molecule type" value="Genomic_DNA"/>
</dbReference>
<dbReference type="RefSeq" id="WP_121170033.1">
    <property type="nucleotide sequence ID" value="NZ_RBIE01000001.1"/>
</dbReference>
<dbReference type="Proteomes" id="UP000280881">
    <property type="component" value="Unassembled WGS sequence"/>
</dbReference>
<accession>A0A420W966</accession>
<evidence type="ECO:0000313" key="2">
    <source>
        <dbReference type="Proteomes" id="UP000280881"/>
    </source>
</evidence>
<dbReference type="AlphaFoldDB" id="A0A420W966"/>